<protein>
    <submittedName>
        <fullName evidence="2">Uncharacterized protein</fullName>
    </submittedName>
</protein>
<sequence length="61" mass="6478">MGEDYSIRGRGIKPDPKTTDPPGDAPYVATATLTPVTHGGNPQDRTGSQLITEAQRVNQPC</sequence>
<evidence type="ECO:0000313" key="2">
    <source>
        <dbReference type="EMBL" id="MBC1303201.1"/>
    </source>
</evidence>
<dbReference type="Proteomes" id="UP000570851">
    <property type="component" value="Unassembled WGS sequence"/>
</dbReference>
<reference evidence="2 3" key="1">
    <citation type="submission" date="2019-11" db="EMBL/GenBank/DDBJ databases">
        <title>Comparison of genomes from free-living endosymbiotic cyanobacteria isolated from Azolla.</title>
        <authorList>
            <person name="Thiel T."/>
            <person name="Pratte B."/>
        </authorList>
    </citation>
    <scope>NUCLEOTIDE SEQUENCE [LARGE SCALE GENOMIC DNA]</scope>
    <source>
        <strain evidence="2 3">N2B</strain>
    </source>
</reference>
<feature type="region of interest" description="Disordered" evidence="1">
    <location>
        <begin position="1"/>
        <end position="61"/>
    </location>
</feature>
<dbReference type="RefSeq" id="WP_041456295.1">
    <property type="nucleotide sequence ID" value="NZ_JACKZP010000054.1"/>
</dbReference>
<organism evidence="2 3">
    <name type="scientific">Trichormus variabilis N2B</name>
    <dbReference type="NCBI Taxonomy" id="2681315"/>
    <lineage>
        <taxon>Bacteria</taxon>
        <taxon>Bacillati</taxon>
        <taxon>Cyanobacteriota</taxon>
        <taxon>Cyanophyceae</taxon>
        <taxon>Nostocales</taxon>
        <taxon>Nostocaceae</taxon>
        <taxon>Trichormus</taxon>
    </lineage>
</organism>
<keyword evidence="3" id="KW-1185">Reference proteome</keyword>
<evidence type="ECO:0000256" key="1">
    <source>
        <dbReference type="SAM" id="MobiDB-lite"/>
    </source>
</evidence>
<name>A0ABR6S9W3_ANAVA</name>
<evidence type="ECO:0000313" key="3">
    <source>
        <dbReference type="Proteomes" id="UP000570851"/>
    </source>
</evidence>
<gene>
    <name evidence="2" type="ORF">GNE12_14895</name>
</gene>
<comment type="caution">
    <text evidence="2">The sequence shown here is derived from an EMBL/GenBank/DDBJ whole genome shotgun (WGS) entry which is preliminary data.</text>
</comment>
<dbReference type="EMBL" id="JACKZP010000054">
    <property type="protein sequence ID" value="MBC1303201.1"/>
    <property type="molecule type" value="Genomic_DNA"/>
</dbReference>
<feature type="compositionally biased region" description="Polar residues" evidence="1">
    <location>
        <begin position="43"/>
        <end position="61"/>
    </location>
</feature>
<proteinExistence type="predicted"/>
<accession>A0ABR6S9W3</accession>
<dbReference type="GeneID" id="58726225"/>